<sequence length="435" mass="47374">MLVALVAIVGRVYIRVFVLRLLRLDDYFILVAMMLSILGCSFFLQVVSLGMGKHIFAIPAENIQPLLMWIFIVSVLIPMALCFVKLSIAFFLLSLTRGTRYGRFCWFIIGFLVAFMLFTFFSLIFGCVPIAANWDFTLRPPPIGTGNAKCMEITTYRNIAVTNSVINIVTDIVLALMPVPLVWRLQVNKRTKISLVLILGLGFVACAAGIVKTPLLFHFFDDFDSTGNRSWYYAWQMIEMNVAILAATLPSLKPAFRWLLDTARTFASGVASGNRTRTGGTPAHIGYKRQFSSGYLHHRDARRDSYQFESNPVRMSRFIPKNDIIHDGSRGNSNNGYTVDGVELEPMYNVTVSGMGAEKKRGGNGSPSSGSGMGSNASSDAILQIEDVDGQGMGPGPAMGVSGGTVIGVGTGPVPAPGPGERGIFCTTEVTVVSC</sequence>
<evidence type="ECO:0000256" key="1">
    <source>
        <dbReference type="ARBA" id="ARBA00004141"/>
    </source>
</evidence>
<evidence type="ECO:0000256" key="3">
    <source>
        <dbReference type="ARBA" id="ARBA00022989"/>
    </source>
</evidence>
<feature type="transmembrane region" description="Helical" evidence="7">
    <location>
        <begin position="66"/>
        <end position="92"/>
    </location>
</feature>
<comment type="subcellular location">
    <subcellularLocation>
        <location evidence="1">Membrane</location>
        <topology evidence="1">Multi-pass membrane protein</topology>
    </subcellularLocation>
</comment>
<protein>
    <recommendedName>
        <fullName evidence="8">Rhodopsin domain-containing protein</fullName>
    </recommendedName>
</protein>
<feature type="transmembrane region" description="Helical" evidence="7">
    <location>
        <begin position="195"/>
        <end position="220"/>
    </location>
</feature>
<dbReference type="InterPro" id="IPR049326">
    <property type="entry name" value="Rhodopsin_dom_fungi"/>
</dbReference>
<dbReference type="PANTHER" id="PTHR33048">
    <property type="entry name" value="PTH11-LIKE INTEGRAL MEMBRANE PROTEIN (AFU_ORTHOLOGUE AFUA_5G11245)"/>
    <property type="match status" value="1"/>
</dbReference>
<dbReference type="Proteomes" id="UP000800097">
    <property type="component" value="Unassembled WGS sequence"/>
</dbReference>
<gene>
    <name evidence="9" type="ORF">EI97DRAFT_371657</name>
</gene>
<feature type="transmembrane region" description="Helical" evidence="7">
    <location>
        <begin position="27"/>
        <end position="46"/>
    </location>
</feature>
<dbReference type="InterPro" id="IPR052337">
    <property type="entry name" value="SAT4-like"/>
</dbReference>
<evidence type="ECO:0000313" key="10">
    <source>
        <dbReference type="Proteomes" id="UP000800097"/>
    </source>
</evidence>
<proteinExistence type="inferred from homology"/>
<dbReference type="EMBL" id="ML986487">
    <property type="protein sequence ID" value="KAF2279120.1"/>
    <property type="molecule type" value="Genomic_DNA"/>
</dbReference>
<dbReference type="OrthoDB" id="5022096at2759"/>
<dbReference type="Pfam" id="PF20684">
    <property type="entry name" value="Fung_rhodopsin"/>
    <property type="match status" value="1"/>
</dbReference>
<organism evidence="9 10">
    <name type="scientific">Westerdykella ornata</name>
    <dbReference type="NCBI Taxonomy" id="318751"/>
    <lineage>
        <taxon>Eukaryota</taxon>
        <taxon>Fungi</taxon>
        <taxon>Dikarya</taxon>
        <taxon>Ascomycota</taxon>
        <taxon>Pezizomycotina</taxon>
        <taxon>Dothideomycetes</taxon>
        <taxon>Pleosporomycetidae</taxon>
        <taxon>Pleosporales</taxon>
        <taxon>Sporormiaceae</taxon>
        <taxon>Westerdykella</taxon>
    </lineage>
</organism>
<evidence type="ECO:0000256" key="4">
    <source>
        <dbReference type="ARBA" id="ARBA00023136"/>
    </source>
</evidence>
<feature type="transmembrane region" description="Helical" evidence="7">
    <location>
        <begin position="104"/>
        <end position="132"/>
    </location>
</feature>
<keyword evidence="4 7" id="KW-0472">Membrane</keyword>
<evidence type="ECO:0000313" key="9">
    <source>
        <dbReference type="EMBL" id="KAF2279120.1"/>
    </source>
</evidence>
<name>A0A6A6JR47_WESOR</name>
<dbReference type="GeneID" id="54548483"/>
<feature type="compositionally biased region" description="Low complexity" evidence="6">
    <location>
        <begin position="366"/>
        <end position="377"/>
    </location>
</feature>
<keyword evidence="2 7" id="KW-0812">Transmembrane</keyword>
<comment type="similarity">
    <text evidence="5">Belongs to the SAT4 family.</text>
</comment>
<feature type="region of interest" description="Disordered" evidence="6">
    <location>
        <begin position="355"/>
        <end position="377"/>
    </location>
</feature>
<evidence type="ECO:0000256" key="5">
    <source>
        <dbReference type="ARBA" id="ARBA00038359"/>
    </source>
</evidence>
<dbReference type="PANTHER" id="PTHR33048:SF167">
    <property type="entry name" value="INTEGRAL MEMBRANE PROTEIN"/>
    <property type="match status" value="1"/>
</dbReference>
<dbReference type="RefSeq" id="XP_033656659.1">
    <property type="nucleotide sequence ID" value="XM_033795308.1"/>
</dbReference>
<evidence type="ECO:0000256" key="6">
    <source>
        <dbReference type="SAM" id="MobiDB-lite"/>
    </source>
</evidence>
<feature type="transmembrane region" description="Helical" evidence="7">
    <location>
        <begin position="165"/>
        <end position="183"/>
    </location>
</feature>
<reference evidence="9" key="1">
    <citation type="journal article" date="2020" name="Stud. Mycol.">
        <title>101 Dothideomycetes genomes: a test case for predicting lifestyles and emergence of pathogens.</title>
        <authorList>
            <person name="Haridas S."/>
            <person name="Albert R."/>
            <person name="Binder M."/>
            <person name="Bloem J."/>
            <person name="Labutti K."/>
            <person name="Salamov A."/>
            <person name="Andreopoulos B."/>
            <person name="Baker S."/>
            <person name="Barry K."/>
            <person name="Bills G."/>
            <person name="Bluhm B."/>
            <person name="Cannon C."/>
            <person name="Castanera R."/>
            <person name="Culley D."/>
            <person name="Daum C."/>
            <person name="Ezra D."/>
            <person name="Gonzalez J."/>
            <person name="Henrissat B."/>
            <person name="Kuo A."/>
            <person name="Liang C."/>
            <person name="Lipzen A."/>
            <person name="Lutzoni F."/>
            <person name="Magnuson J."/>
            <person name="Mondo S."/>
            <person name="Nolan M."/>
            <person name="Ohm R."/>
            <person name="Pangilinan J."/>
            <person name="Park H.-J."/>
            <person name="Ramirez L."/>
            <person name="Alfaro M."/>
            <person name="Sun H."/>
            <person name="Tritt A."/>
            <person name="Yoshinaga Y."/>
            <person name="Zwiers L.-H."/>
            <person name="Turgeon B."/>
            <person name="Goodwin S."/>
            <person name="Spatafora J."/>
            <person name="Crous P."/>
            <person name="Grigoriev I."/>
        </authorList>
    </citation>
    <scope>NUCLEOTIDE SEQUENCE</scope>
    <source>
        <strain evidence="9">CBS 379.55</strain>
    </source>
</reference>
<evidence type="ECO:0000256" key="2">
    <source>
        <dbReference type="ARBA" id="ARBA00022692"/>
    </source>
</evidence>
<keyword evidence="10" id="KW-1185">Reference proteome</keyword>
<dbReference type="GO" id="GO:0016020">
    <property type="term" value="C:membrane"/>
    <property type="evidence" value="ECO:0007669"/>
    <property type="project" value="UniProtKB-SubCell"/>
</dbReference>
<feature type="domain" description="Rhodopsin" evidence="8">
    <location>
        <begin position="11"/>
        <end position="257"/>
    </location>
</feature>
<accession>A0A6A6JR47</accession>
<evidence type="ECO:0000259" key="8">
    <source>
        <dbReference type="Pfam" id="PF20684"/>
    </source>
</evidence>
<dbReference type="AlphaFoldDB" id="A0A6A6JR47"/>
<evidence type="ECO:0000256" key="7">
    <source>
        <dbReference type="SAM" id="Phobius"/>
    </source>
</evidence>
<keyword evidence="3 7" id="KW-1133">Transmembrane helix</keyword>